<dbReference type="Proteomes" id="UP000054549">
    <property type="component" value="Unassembled WGS sequence"/>
</dbReference>
<dbReference type="InParanoid" id="A0A0C2STH4"/>
<protein>
    <submittedName>
        <fullName evidence="2">Uncharacterized protein</fullName>
    </submittedName>
</protein>
<proteinExistence type="predicted"/>
<keyword evidence="3" id="KW-1185">Reference proteome</keyword>
<evidence type="ECO:0000313" key="2">
    <source>
        <dbReference type="EMBL" id="KIL66670.1"/>
    </source>
</evidence>
<evidence type="ECO:0000256" key="1">
    <source>
        <dbReference type="SAM" id="MobiDB-lite"/>
    </source>
</evidence>
<organism evidence="2 3">
    <name type="scientific">Amanita muscaria (strain Koide BX008)</name>
    <dbReference type="NCBI Taxonomy" id="946122"/>
    <lineage>
        <taxon>Eukaryota</taxon>
        <taxon>Fungi</taxon>
        <taxon>Dikarya</taxon>
        <taxon>Basidiomycota</taxon>
        <taxon>Agaricomycotina</taxon>
        <taxon>Agaricomycetes</taxon>
        <taxon>Agaricomycetidae</taxon>
        <taxon>Agaricales</taxon>
        <taxon>Pluteineae</taxon>
        <taxon>Amanitaceae</taxon>
        <taxon>Amanita</taxon>
    </lineage>
</organism>
<dbReference type="EMBL" id="KN818235">
    <property type="protein sequence ID" value="KIL66670.1"/>
    <property type="molecule type" value="Genomic_DNA"/>
</dbReference>
<feature type="compositionally biased region" description="Basic and acidic residues" evidence="1">
    <location>
        <begin position="55"/>
        <end position="69"/>
    </location>
</feature>
<dbReference type="AlphaFoldDB" id="A0A0C2STH4"/>
<reference evidence="2 3" key="1">
    <citation type="submission" date="2014-04" db="EMBL/GenBank/DDBJ databases">
        <title>Evolutionary Origins and Diversification of the Mycorrhizal Mutualists.</title>
        <authorList>
            <consortium name="DOE Joint Genome Institute"/>
            <consortium name="Mycorrhizal Genomics Consortium"/>
            <person name="Kohler A."/>
            <person name="Kuo A."/>
            <person name="Nagy L.G."/>
            <person name="Floudas D."/>
            <person name="Copeland A."/>
            <person name="Barry K.W."/>
            <person name="Cichocki N."/>
            <person name="Veneault-Fourrey C."/>
            <person name="LaButti K."/>
            <person name="Lindquist E.A."/>
            <person name="Lipzen A."/>
            <person name="Lundell T."/>
            <person name="Morin E."/>
            <person name="Murat C."/>
            <person name="Riley R."/>
            <person name="Ohm R."/>
            <person name="Sun H."/>
            <person name="Tunlid A."/>
            <person name="Henrissat B."/>
            <person name="Grigoriev I.V."/>
            <person name="Hibbett D.S."/>
            <person name="Martin F."/>
        </authorList>
    </citation>
    <scope>NUCLEOTIDE SEQUENCE [LARGE SCALE GENOMIC DNA]</scope>
    <source>
        <strain evidence="2 3">Koide BX008</strain>
    </source>
</reference>
<accession>A0A0C2STH4</accession>
<evidence type="ECO:0000313" key="3">
    <source>
        <dbReference type="Proteomes" id="UP000054549"/>
    </source>
</evidence>
<feature type="region of interest" description="Disordered" evidence="1">
    <location>
        <begin position="37"/>
        <end position="69"/>
    </location>
</feature>
<dbReference type="HOGENOM" id="CLU_1740027_0_0_1"/>
<name>A0A0C2STH4_AMAMK</name>
<sequence>MATFCRRFVDELISPRGGGELKHEAQAWEEEAIAVQQEQQNDSRFAEAETASGNLKKEKDHLNQTKLDDVTPLPEETRRLLEQRQKMMYQIFYTNRVVAACSGVNERGIFDCVVSRPGAWNSQARARLLLTTLIVVFPSVPGCFVDFSPT</sequence>
<gene>
    <name evidence="2" type="ORF">M378DRAFT_10030</name>
</gene>